<dbReference type="Proteomes" id="UP000838756">
    <property type="component" value="Unassembled WGS sequence"/>
</dbReference>
<accession>A0A8S4QEB2</accession>
<organism evidence="2 3">
    <name type="scientific">Pararge aegeria aegeria</name>
    <dbReference type="NCBI Taxonomy" id="348720"/>
    <lineage>
        <taxon>Eukaryota</taxon>
        <taxon>Metazoa</taxon>
        <taxon>Ecdysozoa</taxon>
        <taxon>Arthropoda</taxon>
        <taxon>Hexapoda</taxon>
        <taxon>Insecta</taxon>
        <taxon>Pterygota</taxon>
        <taxon>Neoptera</taxon>
        <taxon>Endopterygota</taxon>
        <taxon>Lepidoptera</taxon>
        <taxon>Glossata</taxon>
        <taxon>Ditrysia</taxon>
        <taxon>Papilionoidea</taxon>
        <taxon>Nymphalidae</taxon>
        <taxon>Satyrinae</taxon>
        <taxon>Satyrini</taxon>
        <taxon>Parargina</taxon>
        <taxon>Pararge</taxon>
    </lineage>
</organism>
<name>A0A8S4QEB2_9NEOP</name>
<keyword evidence="3" id="KW-1185">Reference proteome</keyword>
<dbReference type="AlphaFoldDB" id="A0A8S4QEB2"/>
<feature type="compositionally biased region" description="Low complexity" evidence="1">
    <location>
        <begin position="20"/>
        <end position="29"/>
    </location>
</feature>
<comment type="caution">
    <text evidence="2">The sequence shown here is derived from an EMBL/GenBank/DDBJ whole genome shotgun (WGS) entry which is preliminary data.</text>
</comment>
<evidence type="ECO:0000313" key="3">
    <source>
        <dbReference type="Proteomes" id="UP000838756"/>
    </source>
</evidence>
<reference evidence="2" key="1">
    <citation type="submission" date="2022-03" db="EMBL/GenBank/DDBJ databases">
        <authorList>
            <person name="Lindestad O."/>
        </authorList>
    </citation>
    <scope>NUCLEOTIDE SEQUENCE</scope>
</reference>
<feature type="region of interest" description="Disordered" evidence="1">
    <location>
        <begin position="1"/>
        <end position="40"/>
    </location>
</feature>
<evidence type="ECO:0000313" key="2">
    <source>
        <dbReference type="EMBL" id="CAH2208109.1"/>
    </source>
</evidence>
<evidence type="ECO:0000256" key="1">
    <source>
        <dbReference type="SAM" id="MobiDB-lite"/>
    </source>
</evidence>
<proteinExistence type="predicted"/>
<sequence length="77" mass="7971">NITKSNASTRESTKSESSKSDVGTSSSGGALSPEAKDGSAHEIVDVVSEAHCLNNIARLKWQAVSLKEVDGVKIEGA</sequence>
<dbReference type="EMBL" id="CAKXAJ010002288">
    <property type="protein sequence ID" value="CAH2208109.1"/>
    <property type="molecule type" value="Genomic_DNA"/>
</dbReference>
<protein>
    <submittedName>
        <fullName evidence="2">Jg456 protein</fullName>
    </submittedName>
</protein>
<feature type="non-terminal residue" evidence="2">
    <location>
        <position position="1"/>
    </location>
</feature>
<gene>
    <name evidence="2" type="primary">jg456</name>
    <name evidence="2" type="ORF">PAEG_LOCUS726</name>
</gene>